<dbReference type="RefSeq" id="WP_239679187.1">
    <property type="nucleotide sequence ID" value="NZ_CP070499.1"/>
</dbReference>
<dbReference type="InterPro" id="IPR017441">
    <property type="entry name" value="Protein_kinase_ATP_BS"/>
</dbReference>
<dbReference type="KEGG" id="nhy:JQS43_12090"/>
<evidence type="ECO:0000259" key="11">
    <source>
        <dbReference type="PROSITE" id="PS50011"/>
    </source>
</evidence>
<dbReference type="Gene3D" id="1.10.510.10">
    <property type="entry name" value="Transferase(Phosphotransferase) domain 1"/>
    <property type="match status" value="1"/>
</dbReference>
<evidence type="ECO:0000256" key="1">
    <source>
        <dbReference type="ARBA" id="ARBA00012513"/>
    </source>
</evidence>
<dbReference type="PROSITE" id="PS00108">
    <property type="entry name" value="PROTEIN_KINASE_ST"/>
    <property type="match status" value="1"/>
</dbReference>
<dbReference type="PROSITE" id="PS00107">
    <property type="entry name" value="PROTEIN_KINASE_ATP"/>
    <property type="match status" value="1"/>
</dbReference>
<reference evidence="12" key="1">
    <citation type="submission" date="2021-02" db="EMBL/GenBank/DDBJ databases">
        <title>Natrosporangium hydrolyticum gen. nov., sp. nov, a haloalkaliphilic actinobacterium from a soda solonchak soil.</title>
        <authorList>
            <person name="Sorokin D.Y."/>
            <person name="Khijniak T.V."/>
            <person name="Zakharycheva A.P."/>
            <person name="Boueva O.V."/>
            <person name="Ariskina E.V."/>
            <person name="Hahnke R.L."/>
            <person name="Bunk B."/>
            <person name="Sproer C."/>
            <person name="Schumann P."/>
            <person name="Evtushenko L.I."/>
            <person name="Kublanov I.V."/>
        </authorList>
    </citation>
    <scope>NUCLEOTIDE SEQUENCE</scope>
    <source>
        <strain evidence="12">DSM 106523</strain>
    </source>
</reference>
<evidence type="ECO:0000313" key="13">
    <source>
        <dbReference type="Proteomes" id="UP000662857"/>
    </source>
</evidence>
<evidence type="ECO:0000256" key="8">
    <source>
        <dbReference type="SAM" id="Coils"/>
    </source>
</evidence>
<dbReference type="EC" id="2.7.11.1" evidence="1"/>
<proteinExistence type="predicted"/>
<gene>
    <name evidence="12" type="ORF">JQS43_12090</name>
</gene>
<evidence type="ECO:0000256" key="3">
    <source>
        <dbReference type="ARBA" id="ARBA00022679"/>
    </source>
</evidence>
<evidence type="ECO:0000256" key="2">
    <source>
        <dbReference type="ARBA" id="ARBA00022527"/>
    </source>
</evidence>
<feature type="domain" description="Protein kinase" evidence="11">
    <location>
        <begin position="31"/>
        <end position="297"/>
    </location>
</feature>
<feature type="region of interest" description="Disordered" evidence="9">
    <location>
        <begin position="1"/>
        <end position="20"/>
    </location>
</feature>
<protein>
    <recommendedName>
        <fullName evidence="1">non-specific serine/threonine protein kinase</fullName>
        <ecNumber evidence="1">2.7.11.1</ecNumber>
    </recommendedName>
</protein>
<feature type="binding site" evidence="7">
    <location>
        <position position="60"/>
    </location>
    <ligand>
        <name>ATP</name>
        <dbReference type="ChEBI" id="CHEBI:30616"/>
    </ligand>
</feature>
<dbReference type="Gene3D" id="3.30.200.20">
    <property type="entry name" value="Phosphorylase Kinase, domain 1"/>
    <property type="match status" value="1"/>
</dbReference>
<evidence type="ECO:0000256" key="7">
    <source>
        <dbReference type="PROSITE-ProRule" id="PRU10141"/>
    </source>
</evidence>
<keyword evidence="2" id="KW-0723">Serine/threonine-protein kinase</keyword>
<keyword evidence="8" id="KW-0175">Coiled coil</keyword>
<dbReference type="InterPro" id="IPR008271">
    <property type="entry name" value="Ser/Thr_kinase_AS"/>
</dbReference>
<dbReference type="Pfam" id="PF00069">
    <property type="entry name" value="Pkinase"/>
    <property type="match status" value="1"/>
</dbReference>
<dbReference type="GO" id="GO:0005524">
    <property type="term" value="F:ATP binding"/>
    <property type="evidence" value="ECO:0007669"/>
    <property type="project" value="UniProtKB-UniRule"/>
</dbReference>
<dbReference type="SUPFAM" id="SSF56112">
    <property type="entry name" value="Protein kinase-like (PK-like)"/>
    <property type="match status" value="1"/>
</dbReference>
<evidence type="ECO:0000256" key="9">
    <source>
        <dbReference type="SAM" id="MobiDB-lite"/>
    </source>
</evidence>
<keyword evidence="10" id="KW-0812">Transmembrane</keyword>
<evidence type="ECO:0000256" key="10">
    <source>
        <dbReference type="SAM" id="Phobius"/>
    </source>
</evidence>
<dbReference type="InterPro" id="IPR011009">
    <property type="entry name" value="Kinase-like_dom_sf"/>
</dbReference>
<evidence type="ECO:0000256" key="6">
    <source>
        <dbReference type="ARBA" id="ARBA00022840"/>
    </source>
</evidence>
<dbReference type="PROSITE" id="PS50011">
    <property type="entry name" value="PROTEIN_KINASE_DOM"/>
    <property type="match status" value="1"/>
</dbReference>
<dbReference type="GO" id="GO:0004674">
    <property type="term" value="F:protein serine/threonine kinase activity"/>
    <property type="evidence" value="ECO:0007669"/>
    <property type="project" value="UniProtKB-KW"/>
</dbReference>
<accession>A0A895YNA3</accession>
<organism evidence="12 13">
    <name type="scientific">Natronosporangium hydrolyticum</name>
    <dbReference type="NCBI Taxonomy" id="2811111"/>
    <lineage>
        <taxon>Bacteria</taxon>
        <taxon>Bacillati</taxon>
        <taxon>Actinomycetota</taxon>
        <taxon>Actinomycetes</taxon>
        <taxon>Micromonosporales</taxon>
        <taxon>Micromonosporaceae</taxon>
        <taxon>Natronosporangium</taxon>
    </lineage>
</organism>
<dbReference type="PANTHER" id="PTHR43289">
    <property type="entry name" value="MITOGEN-ACTIVATED PROTEIN KINASE KINASE KINASE 20-RELATED"/>
    <property type="match status" value="1"/>
</dbReference>
<dbReference type="EMBL" id="CP070499">
    <property type="protein sequence ID" value="QSB16939.1"/>
    <property type="molecule type" value="Genomic_DNA"/>
</dbReference>
<dbReference type="Proteomes" id="UP000662857">
    <property type="component" value="Chromosome"/>
</dbReference>
<dbReference type="CDD" id="cd14014">
    <property type="entry name" value="STKc_PknB_like"/>
    <property type="match status" value="1"/>
</dbReference>
<dbReference type="InterPro" id="IPR000719">
    <property type="entry name" value="Prot_kinase_dom"/>
</dbReference>
<keyword evidence="6 7" id="KW-0067">ATP-binding</keyword>
<keyword evidence="3" id="KW-0808">Transferase</keyword>
<evidence type="ECO:0000256" key="5">
    <source>
        <dbReference type="ARBA" id="ARBA00022777"/>
    </source>
</evidence>
<evidence type="ECO:0000256" key="4">
    <source>
        <dbReference type="ARBA" id="ARBA00022741"/>
    </source>
</evidence>
<keyword evidence="10" id="KW-1133">Transmembrane helix</keyword>
<sequence>MTGGGPDRRVAGGRPEPASAFTSGARLRERYLLLEPLGVGGMSQVWHAADELLGRSVAIKVLATPLAADPDLRAATWREARAVAQLSHPHLTQVHDYGEAPLPGGGTAGYLVMELVAGQTLADRLTGGALPPPAAARVASQVAAALAAAHRGGVVHRDVKPSNVMLTETGVKVLDFGIAAMAGSVAVDGDQLVGTPTYAAPERLDPGAPALPASDVYSLGVLFYETLTGSPPASFRSWQELARSDRVIPPTGPDVPERLAVACRDLLAADPAMRPPASEVAVRLSEAGAGAQPEPTVVQPAQVPRQFAPGAAVPSAPATALDGTAVAPARPSRRLLYAGAAVAAVLLALVVVLLVAAWRPGEQPITSAEPSAAVPTEGDAGSVADHEPPAAEPSPAEIIAEFDRALLAAFEDGNVTRDGFDDLRDELDDLRDALDEEDPEDRAEELRDEARDLLEEIDDLREDGEVAPTIADQLASLLAPLLNDG</sequence>
<evidence type="ECO:0000313" key="12">
    <source>
        <dbReference type="EMBL" id="QSB16939.1"/>
    </source>
</evidence>
<keyword evidence="4 7" id="KW-0547">Nucleotide-binding</keyword>
<keyword evidence="13" id="KW-1185">Reference proteome</keyword>
<dbReference type="PANTHER" id="PTHR43289:SF6">
    <property type="entry name" value="SERINE_THREONINE-PROTEIN KINASE NEKL-3"/>
    <property type="match status" value="1"/>
</dbReference>
<feature type="transmembrane region" description="Helical" evidence="10">
    <location>
        <begin position="335"/>
        <end position="358"/>
    </location>
</feature>
<dbReference type="AlphaFoldDB" id="A0A895YNA3"/>
<feature type="coiled-coil region" evidence="8">
    <location>
        <begin position="436"/>
        <end position="463"/>
    </location>
</feature>
<feature type="compositionally biased region" description="Basic and acidic residues" evidence="9">
    <location>
        <begin position="1"/>
        <end position="10"/>
    </location>
</feature>
<keyword evidence="5 12" id="KW-0418">Kinase</keyword>
<keyword evidence="10" id="KW-0472">Membrane</keyword>
<dbReference type="SMART" id="SM00220">
    <property type="entry name" value="S_TKc"/>
    <property type="match status" value="1"/>
</dbReference>
<feature type="region of interest" description="Disordered" evidence="9">
    <location>
        <begin position="365"/>
        <end position="393"/>
    </location>
</feature>
<name>A0A895YNA3_9ACTN</name>